<dbReference type="GO" id="GO:0010333">
    <property type="term" value="F:terpene synthase activity"/>
    <property type="evidence" value="ECO:0007669"/>
    <property type="project" value="InterPro"/>
</dbReference>
<organism evidence="2 3">
    <name type="scientific">Dictyostelium firmibasis</name>
    <dbReference type="NCBI Taxonomy" id="79012"/>
    <lineage>
        <taxon>Eukaryota</taxon>
        <taxon>Amoebozoa</taxon>
        <taxon>Evosea</taxon>
        <taxon>Eumycetozoa</taxon>
        <taxon>Dictyostelia</taxon>
        <taxon>Dictyosteliales</taxon>
        <taxon>Dictyosteliaceae</taxon>
        <taxon>Dictyostelium</taxon>
    </lineage>
</organism>
<dbReference type="PANTHER" id="PTHR35201:SF4">
    <property type="entry name" value="BETA-PINACENE SYNTHASE-RELATED"/>
    <property type="match status" value="1"/>
</dbReference>
<protein>
    <recommendedName>
        <fullName evidence="4">Terpene synthase</fullName>
    </recommendedName>
</protein>
<evidence type="ECO:0008006" key="4">
    <source>
        <dbReference type="Google" id="ProtNLM"/>
    </source>
</evidence>
<dbReference type="Proteomes" id="UP001344447">
    <property type="component" value="Unassembled WGS sequence"/>
</dbReference>
<dbReference type="EMBL" id="JAVFKY010000002">
    <property type="protein sequence ID" value="KAK5581099.1"/>
    <property type="molecule type" value="Genomic_DNA"/>
</dbReference>
<evidence type="ECO:0000313" key="3">
    <source>
        <dbReference type="Proteomes" id="UP001344447"/>
    </source>
</evidence>
<dbReference type="InterPro" id="IPR034686">
    <property type="entry name" value="Terpene_cyclase-like_2"/>
</dbReference>
<dbReference type="SUPFAM" id="SSF48576">
    <property type="entry name" value="Terpenoid synthases"/>
    <property type="match status" value="1"/>
</dbReference>
<reference evidence="2 3" key="1">
    <citation type="submission" date="2023-11" db="EMBL/GenBank/DDBJ databases">
        <title>Dfirmibasis_genome.</title>
        <authorList>
            <person name="Edelbroek B."/>
            <person name="Kjellin J."/>
            <person name="Jerlstrom-Hultqvist J."/>
            <person name="Soderbom F."/>
        </authorList>
    </citation>
    <scope>NUCLEOTIDE SEQUENCE [LARGE SCALE GENOMIC DNA]</scope>
    <source>
        <strain evidence="2 3">TNS-C-14</strain>
    </source>
</reference>
<dbReference type="PANTHER" id="PTHR35201">
    <property type="entry name" value="TERPENE SYNTHASE"/>
    <property type="match status" value="1"/>
</dbReference>
<dbReference type="Pfam" id="PF19086">
    <property type="entry name" value="Terpene_syn_C_2"/>
    <property type="match status" value="1"/>
</dbReference>
<keyword evidence="3" id="KW-1185">Reference proteome</keyword>
<gene>
    <name evidence="2" type="ORF">RB653_001127</name>
</gene>
<proteinExistence type="inferred from homology"/>
<sequence length="339" mass="39554">MIASLSLKDFNFPSDWSVEPNSYDFIDDVYEDSLKFELFKIGDKKSYSWLYHTISCCSYFWNTCKDRENMKLIGHLMNWTFLFDDILDSDKIKDEEAKDMVKRTELLLIEGELPLNPTNLEKYTLWIREECFKVSNGRVDMFNMFLTNSIQWILSIIPLNKTLESKEPVHLELHSYLRKLNVGVELCQGFTYIIYSNNKVDPLIWSNARYKKMLECTSMVVSHVNDVASYCKEVKNGGGAANVLSILQKKNQGDLTMAFKKIVELTNSLVEEFIFHEKKLLSSISIEQQNELKTFIDHLKFLMCGNYLWSFTTGRYASKSSPFIEMRISLNEHLDNTIN</sequence>
<dbReference type="GO" id="GO:0046246">
    <property type="term" value="P:terpene biosynthetic process"/>
    <property type="evidence" value="ECO:0007669"/>
    <property type="project" value="UniProtKB-ARBA"/>
</dbReference>
<evidence type="ECO:0000313" key="2">
    <source>
        <dbReference type="EMBL" id="KAK5581099.1"/>
    </source>
</evidence>
<accession>A0AAN7TWF9</accession>
<dbReference type="Gene3D" id="1.10.600.10">
    <property type="entry name" value="Farnesyl Diphosphate Synthase"/>
    <property type="match status" value="1"/>
</dbReference>
<name>A0AAN7TWF9_9MYCE</name>
<dbReference type="AlphaFoldDB" id="A0AAN7TWF9"/>
<comment type="similarity">
    <text evidence="1">Belongs to the terpene synthase family.</text>
</comment>
<dbReference type="InterPro" id="IPR008949">
    <property type="entry name" value="Isoprenoid_synthase_dom_sf"/>
</dbReference>
<evidence type="ECO:0000256" key="1">
    <source>
        <dbReference type="ARBA" id="ARBA00006333"/>
    </source>
</evidence>
<comment type="caution">
    <text evidence="2">The sequence shown here is derived from an EMBL/GenBank/DDBJ whole genome shotgun (WGS) entry which is preliminary data.</text>
</comment>